<feature type="region of interest" description="Disordered" evidence="1">
    <location>
        <begin position="262"/>
        <end position="338"/>
    </location>
</feature>
<comment type="caution">
    <text evidence="2">The sequence shown here is derived from an EMBL/GenBank/DDBJ whole genome shotgun (WGS) entry which is preliminary data.</text>
</comment>
<dbReference type="EMBL" id="BDIP01000637">
    <property type="protein sequence ID" value="GIQ82257.1"/>
    <property type="molecule type" value="Genomic_DNA"/>
</dbReference>
<evidence type="ECO:0000313" key="2">
    <source>
        <dbReference type="EMBL" id="GIQ82257.1"/>
    </source>
</evidence>
<dbReference type="Proteomes" id="UP000265618">
    <property type="component" value="Unassembled WGS sequence"/>
</dbReference>
<proteinExistence type="predicted"/>
<name>A0A9K3GH04_9EUKA</name>
<evidence type="ECO:0000256" key="1">
    <source>
        <dbReference type="SAM" id="MobiDB-lite"/>
    </source>
</evidence>
<reference evidence="2 3" key="1">
    <citation type="journal article" date="2018" name="PLoS ONE">
        <title>The draft genome of Kipferlia bialata reveals reductive genome evolution in fornicate parasites.</title>
        <authorList>
            <person name="Tanifuji G."/>
            <person name="Takabayashi S."/>
            <person name="Kume K."/>
            <person name="Takagi M."/>
            <person name="Nakayama T."/>
            <person name="Kamikawa R."/>
            <person name="Inagaki Y."/>
            <person name="Hashimoto T."/>
        </authorList>
    </citation>
    <scope>NUCLEOTIDE SEQUENCE [LARGE SCALE GENOMIC DNA]</scope>
    <source>
        <strain evidence="2">NY0173</strain>
    </source>
</reference>
<gene>
    <name evidence="2" type="ORF">KIPB_003359</name>
</gene>
<protein>
    <submittedName>
        <fullName evidence="2">Uncharacterized protein</fullName>
    </submittedName>
</protein>
<dbReference type="AlphaFoldDB" id="A0A9K3GH04"/>
<evidence type="ECO:0000313" key="3">
    <source>
        <dbReference type="Proteomes" id="UP000265618"/>
    </source>
</evidence>
<sequence>MAGDTMNLFKAMLSYLDTSVIKATRDSRQDLKEKHVISLCLLSTGNRYTETEVVDALCKRIRYEYGPKASVLAPFVRAYGQVVNEQYELYSRAIFVGDADTDSNDTDTSVNIVSRVHSLVGALSTLGSCLQVVVQADHECANVLNQEPLQGAIREVLALGARVFQTAVRKTISLSNLLPSILSVPSDEVQSVRDRLVPDLRRLLTQVPAYVAVVPVVRRLLGRTSVSASEWATADFERGIEGLVCLILGQSPGVAASLAPASASVSGPQSESGSPGEKESGPGSGEAVVDWEVPAASPQGTDPFAGEADPFQGSLLDFGDPAPNPPPPSSDVHSLVDF</sequence>
<organism evidence="2 3">
    <name type="scientific">Kipferlia bialata</name>
    <dbReference type="NCBI Taxonomy" id="797122"/>
    <lineage>
        <taxon>Eukaryota</taxon>
        <taxon>Metamonada</taxon>
        <taxon>Carpediemonas-like organisms</taxon>
        <taxon>Kipferlia</taxon>
    </lineage>
</organism>
<keyword evidence="3" id="KW-1185">Reference proteome</keyword>
<feature type="compositionally biased region" description="Low complexity" evidence="1">
    <location>
        <begin position="262"/>
        <end position="275"/>
    </location>
</feature>
<accession>A0A9K3GH04</accession>